<evidence type="ECO:0000313" key="3">
    <source>
        <dbReference type="Proteomes" id="UP000199393"/>
    </source>
</evidence>
<feature type="transmembrane region" description="Helical" evidence="1">
    <location>
        <begin position="167"/>
        <end position="191"/>
    </location>
</feature>
<feature type="transmembrane region" description="Helical" evidence="1">
    <location>
        <begin position="86"/>
        <end position="103"/>
    </location>
</feature>
<organism evidence="2 3">
    <name type="scientific">Micromonospora krabiensis</name>
    <dbReference type="NCBI Taxonomy" id="307121"/>
    <lineage>
        <taxon>Bacteria</taxon>
        <taxon>Bacillati</taxon>
        <taxon>Actinomycetota</taxon>
        <taxon>Actinomycetes</taxon>
        <taxon>Micromonosporales</taxon>
        <taxon>Micromonosporaceae</taxon>
        <taxon>Micromonospora</taxon>
    </lineage>
</organism>
<dbReference type="STRING" id="307121.GA0070620_0921"/>
<dbReference type="OrthoDB" id="7698234at2"/>
<feature type="transmembrane region" description="Helical" evidence="1">
    <location>
        <begin position="276"/>
        <end position="301"/>
    </location>
</feature>
<dbReference type="PANTHER" id="PTHR36840:SF1">
    <property type="entry name" value="BLL5714 PROTEIN"/>
    <property type="match status" value="1"/>
</dbReference>
<feature type="transmembrane region" description="Helical" evidence="1">
    <location>
        <begin position="212"/>
        <end position="231"/>
    </location>
</feature>
<feature type="transmembrane region" description="Helical" evidence="1">
    <location>
        <begin position="142"/>
        <end position="161"/>
    </location>
</feature>
<keyword evidence="3" id="KW-1185">Reference proteome</keyword>
<evidence type="ECO:0000256" key="1">
    <source>
        <dbReference type="SAM" id="Phobius"/>
    </source>
</evidence>
<dbReference type="Pfam" id="PF06772">
    <property type="entry name" value="LtrA"/>
    <property type="match status" value="1"/>
</dbReference>
<reference evidence="3" key="1">
    <citation type="submission" date="2016-06" db="EMBL/GenBank/DDBJ databases">
        <authorList>
            <person name="Varghese N."/>
        </authorList>
    </citation>
    <scope>NUCLEOTIDE SEQUENCE [LARGE SCALE GENOMIC DNA]</scope>
    <source>
        <strain evidence="3">DSM 45344</strain>
    </source>
</reference>
<dbReference type="RefSeq" id="WP_157741534.1">
    <property type="nucleotide sequence ID" value="NZ_JBHRWG010000007.1"/>
</dbReference>
<dbReference type="Proteomes" id="UP000199393">
    <property type="component" value="Chromosome I"/>
</dbReference>
<keyword evidence="1" id="KW-1133">Transmembrane helix</keyword>
<proteinExistence type="predicted"/>
<keyword evidence="1" id="KW-0812">Transmembrane</keyword>
<accession>A0A1C3MYR3</accession>
<feature type="transmembrane region" description="Helical" evidence="1">
    <location>
        <begin position="109"/>
        <end position="130"/>
    </location>
</feature>
<feature type="transmembrane region" description="Helical" evidence="1">
    <location>
        <begin position="343"/>
        <end position="358"/>
    </location>
</feature>
<sequence length="397" mass="41827">MAMAAGGDAGAAGATAESPGRPAFLELFFDLAYVFALITLVDTFAGNLTWTGLAGTLLLLFPFSLVWAITTWAADLLGLSRPLVQVQFIAVAAASLLLAAAAPEAYGERALLFAVTYLAIHLGSSSYYLLLDRSPSEPGRSGRILSWYAVLAGGWVAGALIGGPAQLAIWGTAISVEYAGAWLGWPTPGLGRAHPRQWRLVGERVAERYRQFVIIALGAAIFITGTMFSLNEHTVDRAAALLVVFTGLVLMWRVYIYRAGELLTEAIARSTHPSRLTQSAAVTHLIMVAGIIGVAVTAHLVVVRPLGPTPPSWAAVILGAPALFLVGRGLLDYTVFARVSRSRLVGLALLAALAPVATRLPPIGVTALAMTVLLLIAGANLMSTRHHARVPTPPEAD</sequence>
<dbReference type="PANTHER" id="PTHR36840">
    <property type="entry name" value="BLL5714 PROTEIN"/>
    <property type="match status" value="1"/>
</dbReference>
<keyword evidence="1" id="KW-0472">Membrane</keyword>
<feature type="transmembrane region" description="Helical" evidence="1">
    <location>
        <begin position="364"/>
        <end position="382"/>
    </location>
</feature>
<protein>
    <submittedName>
        <fullName evidence="2">Low temperature requirement protein LtrA</fullName>
    </submittedName>
</protein>
<feature type="transmembrane region" description="Helical" evidence="1">
    <location>
        <begin position="52"/>
        <end position="74"/>
    </location>
</feature>
<name>A0A1C3MYR3_9ACTN</name>
<dbReference type="InterPro" id="IPR010640">
    <property type="entry name" value="Low_temperature_requirement_A"/>
</dbReference>
<evidence type="ECO:0000313" key="2">
    <source>
        <dbReference type="EMBL" id="SBV25445.1"/>
    </source>
</evidence>
<feature type="transmembrane region" description="Helical" evidence="1">
    <location>
        <begin position="313"/>
        <end position="331"/>
    </location>
</feature>
<dbReference type="AlphaFoldDB" id="A0A1C3MYR3"/>
<feature type="transmembrane region" description="Helical" evidence="1">
    <location>
        <begin position="237"/>
        <end position="255"/>
    </location>
</feature>
<dbReference type="EMBL" id="LT598496">
    <property type="protein sequence ID" value="SBV25445.1"/>
    <property type="molecule type" value="Genomic_DNA"/>
</dbReference>
<gene>
    <name evidence="2" type="ORF">GA0070620_0921</name>
</gene>